<accession>A0AA40ET36</accession>
<reference evidence="2" key="1">
    <citation type="submission" date="2023-06" db="EMBL/GenBank/DDBJ databases">
        <title>Genome-scale phylogeny and comparative genomics of the fungal order Sordariales.</title>
        <authorList>
            <consortium name="Lawrence Berkeley National Laboratory"/>
            <person name="Hensen N."/>
            <person name="Bonometti L."/>
            <person name="Westerberg I."/>
            <person name="Brannstrom I.O."/>
            <person name="Guillou S."/>
            <person name="Cros-Aarteil S."/>
            <person name="Calhoun S."/>
            <person name="Haridas S."/>
            <person name="Kuo A."/>
            <person name="Mondo S."/>
            <person name="Pangilinan J."/>
            <person name="Riley R."/>
            <person name="Labutti K."/>
            <person name="Andreopoulos B."/>
            <person name="Lipzen A."/>
            <person name="Chen C."/>
            <person name="Yanf M."/>
            <person name="Daum C."/>
            <person name="Ng V."/>
            <person name="Clum A."/>
            <person name="Steindorff A."/>
            <person name="Ohm R."/>
            <person name="Martin F."/>
            <person name="Silar P."/>
            <person name="Natvig D."/>
            <person name="Lalanne C."/>
            <person name="Gautier V."/>
            <person name="Ament-Velasquez S.L."/>
            <person name="Kruys A."/>
            <person name="Hutchinson M.I."/>
            <person name="Powell A.J."/>
            <person name="Barry K."/>
            <person name="Miller A.N."/>
            <person name="Grigoriev I.V."/>
            <person name="Debuchy R."/>
            <person name="Gladieux P."/>
            <person name="Thoren M.H."/>
            <person name="Johannesson H."/>
        </authorList>
    </citation>
    <scope>NUCLEOTIDE SEQUENCE</scope>
    <source>
        <strain evidence="2">CBS 540.89</strain>
    </source>
</reference>
<keyword evidence="1" id="KW-1133">Transmembrane helix</keyword>
<sequence length="143" mass="15148">MGSLDVEKDKMAVEGGFQLESQSLRGVEPDGAILPVGTDLGGSSGGVARLTRPCDPVLYVIRSRTTIIVGYSTTARKKTRQQSKRCLFWVYWISGMVLGMVGAVEAKGTTNFRNGCVVAVSIGGPAVGVFEGGTDLRQRPSIP</sequence>
<keyword evidence="3" id="KW-1185">Reference proteome</keyword>
<gene>
    <name evidence="2" type="ORF">B0T21DRAFT_96432</name>
</gene>
<evidence type="ECO:0000256" key="1">
    <source>
        <dbReference type="SAM" id="Phobius"/>
    </source>
</evidence>
<dbReference type="AlphaFoldDB" id="A0AA40ET36"/>
<feature type="transmembrane region" description="Helical" evidence="1">
    <location>
        <begin position="86"/>
        <end position="104"/>
    </location>
</feature>
<organism evidence="2 3">
    <name type="scientific">Apiosordaria backusii</name>
    <dbReference type="NCBI Taxonomy" id="314023"/>
    <lineage>
        <taxon>Eukaryota</taxon>
        <taxon>Fungi</taxon>
        <taxon>Dikarya</taxon>
        <taxon>Ascomycota</taxon>
        <taxon>Pezizomycotina</taxon>
        <taxon>Sordariomycetes</taxon>
        <taxon>Sordariomycetidae</taxon>
        <taxon>Sordariales</taxon>
        <taxon>Lasiosphaeriaceae</taxon>
        <taxon>Apiosordaria</taxon>
    </lineage>
</organism>
<keyword evidence="1" id="KW-0472">Membrane</keyword>
<keyword evidence="1" id="KW-0812">Transmembrane</keyword>
<comment type="caution">
    <text evidence="2">The sequence shown here is derived from an EMBL/GenBank/DDBJ whole genome shotgun (WGS) entry which is preliminary data.</text>
</comment>
<dbReference type="Proteomes" id="UP001172159">
    <property type="component" value="Unassembled WGS sequence"/>
</dbReference>
<name>A0AA40ET36_9PEZI</name>
<protein>
    <submittedName>
        <fullName evidence="2">Uncharacterized protein</fullName>
    </submittedName>
</protein>
<proteinExistence type="predicted"/>
<evidence type="ECO:0000313" key="3">
    <source>
        <dbReference type="Proteomes" id="UP001172159"/>
    </source>
</evidence>
<dbReference type="EMBL" id="JAUKTV010000002">
    <property type="protein sequence ID" value="KAK0745026.1"/>
    <property type="molecule type" value="Genomic_DNA"/>
</dbReference>
<evidence type="ECO:0000313" key="2">
    <source>
        <dbReference type="EMBL" id="KAK0745026.1"/>
    </source>
</evidence>